<accession>A0A8H6I0U3</accession>
<proteinExistence type="inferred from homology"/>
<keyword evidence="4" id="KW-0560">Oxidoreductase</keyword>
<evidence type="ECO:0000259" key="7">
    <source>
        <dbReference type="Pfam" id="PF01494"/>
    </source>
</evidence>
<evidence type="ECO:0000256" key="5">
    <source>
        <dbReference type="ARBA" id="ARBA00023033"/>
    </source>
</evidence>
<feature type="transmembrane region" description="Helical" evidence="6">
    <location>
        <begin position="20"/>
        <end position="44"/>
    </location>
</feature>
<evidence type="ECO:0000256" key="1">
    <source>
        <dbReference type="ARBA" id="ARBA00007992"/>
    </source>
</evidence>
<name>A0A8H6I0U3_9AGAR</name>
<dbReference type="PRINTS" id="PR00420">
    <property type="entry name" value="RNGMNOXGNASE"/>
</dbReference>
<gene>
    <name evidence="8" type="ORF">DFP72DRAFT_1066225</name>
</gene>
<dbReference type="InterPro" id="IPR002938">
    <property type="entry name" value="FAD-bd"/>
</dbReference>
<dbReference type="GO" id="GO:0071949">
    <property type="term" value="F:FAD binding"/>
    <property type="evidence" value="ECO:0007669"/>
    <property type="project" value="InterPro"/>
</dbReference>
<dbReference type="SUPFAM" id="SSF51905">
    <property type="entry name" value="FAD/NAD(P)-binding domain"/>
    <property type="match status" value="1"/>
</dbReference>
<feature type="domain" description="FAD-binding" evidence="7">
    <location>
        <begin position="25"/>
        <end position="380"/>
    </location>
</feature>
<evidence type="ECO:0000256" key="2">
    <source>
        <dbReference type="ARBA" id="ARBA00022630"/>
    </source>
</evidence>
<protein>
    <recommendedName>
        <fullName evidence="7">FAD-binding domain-containing protein</fullName>
    </recommendedName>
</protein>
<keyword evidence="6" id="KW-0472">Membrane</keyword>
<keyword evidence="6" id="KW-1133">Transmembrane helix</keyword>
<dbReference type="Gene3D" id="3.50.50.60">
    <property type="entry name" value="FAD/NAD(P)-binding domain"/>
    <property type="match status" value="1"/>
</dbReference>
<sequence length="480" mass="52716">MTVSVRPTSRILPAPKIAALSIHFLVIGGGIAGLSCAVALARVGHTVTVLERQMDLHEGSCGSRVAPNLSKILYHWGLEEDVRKIAVKSGGIELGISSTGESLGVHHWDDEMLREARGEFLFMNYGDIRQLLHDAAISLGVKIRLGTEVTSIDPDKRRAKLANGEVVMGDVIVGADGVNGVTRQLVLEQEAVEEEPPTQRYNVYTTRIPRNIVEQDPELAPLFDEEFKRLFVSYGSGGCVIAFPVGPDMQELAFEVYTGNDGNAREWGEEASAKGLAAACAGLSPRMQKLAKLSPQAPQCVAVLEYAELEDWVHDSGRLLLVGDAAHPMPAGCIHDDAMALEDGAVLAKLFSHIRTEDQIPNLLYAFQDLRQPHVKTVLAQEIRDIDFMSLPDCEMQQGRDDSLRTKRDAGIDVMAPSSTEEEMPQWAEVKFVFCYDAEDDADNWWMEWGLLRERARGTDVALGFVEPVAIRQGVSKTTL</sequence>
<dbReference type="OrthoDB" id="420606at2759"/>
<keyword evidence="6" id="KW-0812">Transmembrane</keyword>
<dbReference type="Pfam" id="PF01494">
    <property type="entry name" value="FAD_binding_3"/>
    <property type="match status" value="1"/>
</dbReference>
<reference evidence="8 9" key="1">
    <citation type="submission" date="2020-07" db="EMBL/GenBank/DDBJ databases">
        <title>Comparative genomics of pyrophilous fungi reveals a link between fire events and developmental genes.</title>
        <authorList>
            <consortium name="DOE Joint Genome Institute"/>
            <person name="Steindorff A.S."/>
            <person name="Carver A."/>
            <person name="Calhoun S."/>
            <person name="Stillman K."/>
            <person name="Liu H."/>
            <person name="Lipzen A."/>
            <person name="Pangilinan J."/>
            <person name="Labutti K."/>
            <person name="Bruns T.D."/>
            <person name="Grigoriev I.V."/>
        </authorList>
    </citation>
    <scope>NUCLEOTIDE SEQUENCE [LARGE SCALE GENOMIC DNA]</scope>
    <source>
        <strain evidence="8 9">CBS 144469</strain>
    </source>
</reference>
<comment type="caution">
    <text evidence="8">The sequence shown here is derived from an EMBL/GenBank/DDBJ whole genome shotgun (WGS) entry which is preliminary data.</text>
</comment>
<organism evidence="8 9">
    <name type="scientific">Ephemerocybe angulata</name>
    <dbReference type="NCBI Taxonomy" id="980116"/>
    <lineage>
        <taxon>Eukaryota</taxon>
        <taxon>Fungi</taxon>
        <taxon>Dikarya</taxon>
        <taxon>Basidiomycota</taxon>
        <taxon>Agaricomycotina</taxon>
        <taxon>Agaricomycetes</taxon>
        <taxon>Agaricomycetidae</taxon>
        <taxon>Agaricales</taxon>
        <taxon>Agaricineae</taxon>
        <taxon>Psathyrellaceae</taxon>
        <taxon>Ephemerocybe</taxon>
    </lineage>
</organism>
<dbReference type="EMBL" id="JACGCI010000024">
    <property type="protein sequence ID" value="KAF6756840.1"/>
    <property type="molecule type" value="Genomic_DNA"/>
</dbReference>
<dbReference type="InterPro" id="IPR036188">
    <property type="entry name" value="FAD/NAD-bd_sf"/>
</dbReference>
<evidence type="ECO:0000313" key="9">
    <source>
        <dbReference type="Proteomes" id="UP000521943"/>
    </source>
</evidence>
<dbReference type="PANTHER" id="PTHR13789:SF147">
    <property type="entry name" value="PUTATIVE (AFU_ORTHOLOGUE AFUA_2G01950)-RELATED"/>
    <property type="match status" value="1"/>
</dbReference>
<dbReference type="Proteomes" id="UP000521943">
    <property type="component" value="Unassembled WGS sequence"/>
</dbReference>
<keyword evidence="3" id="KW-0274">FAD</keyword>
<evidence type="ECO:0000256" key="3">
    <source>
        <dbReference type="ARBA" id="ARBA00022827"/>
    </source>
</evidence>
<dbReference type="InterPro" id="IPR050493">
    <property type="entry name" value="FAD-dep_Monooxygenase_BioMet"/>
</dbReference>
<dbReference type="PANTHER" id="PTHR13789">
    <property type="entry name" value="MONOOXYGENASE"/>
    <property type="match status" value="1"/>
</dbReference>
<dbReference type="AlphaFoldDB" id="A0A8H6I0U3"/>
<keyword evidence="9" id="KW-1185">Reference proteome</keyword>
<comment type="similarity">
    <text evidence="1">Belongs to the paxM FAD-dependent monooxygenase family.</text>
</comment>
<evidence type="ECO:0000256" key="6">
    <source>
        <dbReference type="SAM" id="Phobius"/>
    </source>
</evidence>
<evidence type="ECO:0000313" key="8">
    <source>
        <dbReference type="EMBL" id="KAF6756840.1"/>
    </source>
</evidence>
<evidence type="ECO:0000256" key="4">
    <source>
        <dbReference type="ARBA" id="ARBA00023002"/>
    </source>
</evidence>
<keyword evidence="2" id="KW-0285">Flavoprotein</keyword>
<dbReference type="GO" id="GO:0004497">
    <property type="term" value="F:monooxygenase activity"/>
    <property type="evidence" value="ECO:0007669"/>
    <property type="project" value="UniProtKB-KW"/>
</dbReference>
<keyword evidence="5" id="KW-0503">Monooxygenase</keyword>